<feature type="compositionally biased region" description="Acidic residues" evidence="1">
    <location>
        <begin position="1"/>
        <end position="34"/>
    </location>
</feature>
<keyword evidence="3" id="KW-1185">Reference proteome</keyword>
<evidence type="ECO:0000313" key="2">
    <source>
        <dbReference type="EMBL" id="SFR30437.1"/>
    </source>
</evidence>
<dbReference type="InterPro" id="IPR036249">
    <property type="entry name" value="Thioredoxin-like_sf"/>
</dbReference>
<name>A0A1I6FKV0_HALSD</name>
<evidence type="ECO:0000256" key="1">
    <source>
        <dbReference type="SAM" id="MobiDB-lite"/>
    </source>
</evidence>
<dbReference type="Proteomes" id="UP000198932">
    <property type="component" value="Unassembled WGS sequence"/>
</dbReference>
<dbReference type="InterPro" id="IPR008554">
    <property type="entry name" value="Glutaredoxin-like"/>
</dbReference>
<evidence type="ECO:0000313" key="3">
    <source>
        <dbReference type="Proteomes" id="UP000198932"/>
    </source>
</evidence>
<organism evidence="2 3">
    <name type="scientific">Halorubrum sodomense</name>
    <dbReference type="NCBI Taxonomy" id="35743"/>
    <lineage>
        <taxon>Archaea</taxon>
        <taxon>Methanobacteriati</taxon>
        <taxon>Methanobacteriota</taxon>
        <taxon>Stenosarchaea group</taxon>
        <taxon>Halobacteria</taxon>
        <taxon>Halobacteriales</taxon>
        <taxon>Haloferacaceae</taxon>
        <taxon>Halorubrum</taxon>
    </lineage>
</organism>
<dbReference type="OrthoDB" id="286273at2157"/>
<sequence length="121" mass="12880">MTGDDSTADADAAEDDPADDADAAEDDLTADGGEDAPATVPLTLYTREDCSLCVVARETIESVAADLDGVRVALDVVDVDTDPELADEYGERVPYVLVDGNPAFKYEIEERDLRLKLLAAT</sequence>
<protein>
    <submittedName>
        <fullName evidence="2">Glutaredoxin-like domain</fullName>
    </submittedName>
</protein>
<accession>A0A1I6FKV0</accession>
<dbReference type="STRING" id="35743.SAMN04487937_0259"/>
<dbReference type="AlphaFoldDB" id="A0A1I6FKV0"/>
<dbReference type="SUPFAM" id="SSF52833">
    <property type="entry name" value="Thioredoxin-like"/>
    <property type="match status" value="1"/>
</dbReference>
<feature type="region of interest" description="Disordered" evidence="1">
    <location>
        <begin position="1"/>
        <end position="40"/>
    </location>
</feature>
<reference evidence="3" key="1">
    <citation type="submission" date="2016-10" db="EMBL/GenBank/DDBJ databases">
        <authorList>
            <person name="Varghese N."/>
            <person name="Submissions S."/>
        </authorList>
    </citation>
    <scope>NUCLEOTIDE SEQUENCE [LARGE SCALE GENOMIC DNA]</scope>
    <source>
        <strain evidence="3">RD 26</strain>
    </source>
</reference>
<dbReference type="EMBL" id="FOYN01000001">
    <property type="protein sequence ID" value="SFR30437.1"/>
    <property type="molecule type" value="Genomic_DNA"/>
</dbReference>
<dbReference type="Gene3D" id="3.40.30.10">
    <property type="entry name" value="Glutaredoxin"/>
    <property type="match status" value="1"/>
</dbReference>
<proteinExistence type="predicted"/>
<dbReference type="Pfam" id="PF05768">
    <property type="entry name" value="Glrx-like"/>
    <property type="match status" value="1"/>
</dbReference>
<dbReference type="RefSeq" id="WP_092919657.1">
    <property type="nucleotide sequence ID" value="NZ_FOYN01000001.1"/>
</dbReference>
<gene>
    <name evidence="2" type="ORF">SAMN04487937_0259</name>
</gene>